<dbReference type="Gramene" id="EFJ24234">
    <property type="protein sequence ID" value="EFJ24234"/>
    <property type="gene ID" value="SELMODRAFT_414790"/>
</dbReference>
<gene>
    <name evidence="2" type="ORF">SELMODRAFT_414790</name>
</gene>
<dbReference type="GO" id="GO:0005634">
    <property type="term" value="C:nucleus"/>
    <property type="evidence" value="ECO:0000318"/>
    <property type="project" value="GO_Central"/>
</dbReference>
<feature type="compositionally biased region" description="Basic and acidic residues" evidence="1">
    <location>
        <begin position="166"/>
        <end position="179"/>
    </location>
</feature>
<keyword evidence="3" id="KW-1185">Reference proteome</keyword>
<dbReference type="EMBL" id="GL377590">
    <property type="protein sequence ID" value="EFJ24234.1"/>
    <property type="molecule type" value="Genomic_DNA"/>
</dbReference>
<feature type="region of interest" description="Disordered" evidence="1">
    <location>
        <begin position="1"/>
        <end position="210"/>
    </location>
</feature>
<dbReference type="PANTHER" id="PTHR13468:SF1">
    <property type="entry name" value="PROTEIN DEK"/>
    <property type="match status" value="1"/>
</dbReference>
<feature type="region of interest" description="Disordered" evidence="1">
    <location>
        <begin position="542"/>
        <end position="656"/>
    </location>
</feature>
<feature type="compositionally biased region" description="Low complexity" evidence="1">
    <location>
        <begin position="618"/>
        <end position="629"/>
    </location>
</feature>
<feature type="compositionally biased region" description="Basic and acidic residues" evidence="1">
    <location>
        <begin position="630"/>
        <end position="656"/>
    </location>
</feature>
<dbReference type="PANTHER" id="PTHR13468">
    <property type="entry name" value="DEK PROTEIN"/>
    <property type="match status" value="1"/>
</dbReference>
<dbReference type="eggNOG" id="KOG2266">
    <property type="taxonomic scope" value="Eukaryota"/>
</dbReference>
<proteinExistence type="predicted"/>
<feature type="compositionally biased region" description="Acidic residues" evidence="1">
    <location>
        <begin position="389"/>
        <end position="402"/>
    </location>
</feature>
<feature type="compositionally biased region" description="Basic and acidic residues" evidence="1">
    <location>
        <begin position="347"/>
        <end position="357"/>
    </location>
</feature>
<feature type="compositionally biased region" description="Basic and acidic residues" evidence="1">
    <location>
        <begin position="598"/>
        <end position="611"/>
    </location>
</feature>
<protein>
    <recommendedName>
        <fullName evidence="4">DEK C-terminal domain-containing protein</fullName>
    </recommendedName>
</protein>
<dbReference type="OMA" id="WHENEDK"/>
<sequence length="656" mass="72327">MATEEGDAAPVAAAAAAEENLAPAKEAKDLTEKKSEEEVKGEESIQGVQTQEAAPAPPEEAPGKSGQEKEGADGDSKAKAAEEEEDKKAESDEKEDEKEKEKEKEGESGDATAMEGVEEKDEKAEEDAENGEAEASKPQPKKRGRPRKDSSKAKEKEVATPSTPTEKPEKGEGSEETPKSKRGRKKAEFSPPIDRPSREKKSIERFGAGSLDMPKSKDVYIRKGGGTPLKEIPNGISALFLSLSPVAYKLSKINKNDPVLKTLHYVFFAQRSKAATVKQNLLQFSGHCWGEKEKDQIKARERLEKCHKDELNELIDILDLNMKGKKEDLVAKVFEFLAAPHATTDIKLEDTEKEQAEKKRKGKSPGRPKKQDSDEPPKRSGRKRKQVVEEDDEEESDDDDEIEQKKTSDEEGDASESADDTEADSGERPPPKKQKTDTKVFTRKKKETEKEKTKKKEKTPAKSAKKSTKGKEKSIDKEGGDEAQSNHSKDEEIRTHVKELLQTLDLKKASFTVIIKKLGERLNIDCTDGTMKSRAKALIREELRKLPDTDDEVDKDKAKPDEKEKVAAKAEEEKSQAKAGTKKSDGDTEMVDAAEPAAEEKKEDGAEAAKEVEEEEPPAAAKPDVAAAKPEGEIDGEKKSQESSEKAQRDEVMAES</sequence>
<evidence type="ECO:0008006" key="4">
    <source>
        <dbReference type="Google" id="ProtNLM"/>
    </source>
</evidence>
<evidence type="ECO:0000313" key="2">
    <source>
        <dbReference type="EMBL" id="EFJ24234.1"/>
    </source>
</evidence>
<feature type="compositionally biased region" description="Basic and acidic residues" evidence="1">
    <location>
        <begin position="542"/>
        <end position="586"/>
    </location>
</feature>
<dbReference type="InParanoid" id="D8RUM3"/>
<dbReference type="AlphaFoldDB" id="D8RUM3"/>
<dbReference type="Gene3D" id="1.10.10.60">
    <property type="entry name" value="Homeodomain-like"/>
    <property type="match status" value="1"/>
</dbReference>
<feature type="compositionally biased region" description="Basic and acidic residues" evidence="1">
    <location>
        <begin position="147"/>
        <end position="158"/>
    </location>
</feature>
<dbReference type="FunCoup" id="D8RUM3">
    <property type="interactions" value="512"/>
</dbReference>
<dbReference type="SUPFAM" id="SSF109715">
    <property type="entry name" value="DEK C-terminal domain"/>
    <property type="match status" value="1"/>
</dbReference>
<feature type="compositionally biased region" description="Basic and acidic residues" evidence="1">
    <location>
        <begin position="66"/>
        <end position="107"/>
    </location>
</feature>
<feature type="compositionally biased region" description="Acidic residues" evidence="1">
    <location>
        <begin position="410"/>
        <end position="424"/>
    </location>
</feature>
<feature type="region of interest" description="Disordered" evidence="1">
    <location>
        <begin position="347"/>
        <end position="494"/>
    </location>
</feature>
<feature type="compositionally biased region" description="Acidic residues" evidence="1">
    <location>
        <begin position="116"/>
        <end position="132"/>
    </location>
</feature>
<feature type="compositionally biased region" description="Basic and acidic residues" evidence="1">
    <location>
        <begin position="469"/>
        <end position="480"/>
    </location>
</feature>
<feature type="compositionally biased region" description="Basic and acidic residues" evidence="1">
    <location>
        <begin position="425"/>
        <end position="460"/>
    </location>
</feature>
<organism evidence="3">
    <name type="scientific">Selaginella moellendorffii</name>
    <name type="common">Spikemoss</name>
    <dbReference type="NCBI Taxonomy" id="88036"/>
    <lineage>
        <taxon>Eukaryota</taxon>
        <taxon>Viridiplantae</taxon>
        <taxon>Streptophyta</taxon>
        <taxon>Embryophyta</taxon>
        <taxon>Tracheophyta</taxon>
        <taxon>Lycopodiopsida</taxon>
        <taxon>Selaginellales</taxon>
        <taxon>Selaginellaceae</taxon>
        <taxon>Selaginella</taxon>
    </lineage>
</organism>
<dbReference type="HOGENOM" id="CLU_426671_0_0_1"/>
<feature type="compositionally biased region" description="Basic and acidic residues" evidence="1">
    <location>
        <begin position="369"/>
        <end position="378"/>
    </location>
</feature>
<dbReference type="GO" id="GO:0003677">
    <property type="term" value="F:DNA binding"/>
    <property type="evidence" value="ECO:0007669"/>
    <property type="project" value="InterPro"/>
</dbReference>
<reference evidence="2 3" key="1">
    <citation type="journal article" date="2011" name="Science">
        <title>The Selaginella genome identifies genetic changes associated with the evolution of vascular plants.</title>
        <authorList>
            <person name="Banks J.A."/>
            <person name="Nishiyama T."/>
            <person name="Hasebe M."/>
            <person name="Bowman J.L."/>
            <person name="Gribskov M."/>
            <person name="dePamphilis C."/>
            <person name="Albert V.A."/>
            <person name="Aono N."/>
            <person name="Aoyama T."/>
            <person name="Ambrose B.A."/>
            <person name="Ashton N.W."/>
            <person name="Axtell M.J."/>
            <person name="Barker E."/>
            <person name="Barker M.S."/>
            <person name="Bennetzen J.L."/>
            <person name="Bonawitz N.D."/>
            <person name="Chapple C."/>
            <person name="Cheng C."/>
            <person name="Correa L.G."/>
            <person name="Dacre M."/>
            <person name="DeBarry J."/>
            <person name="Dreyer I."/>
            <person name="Elias M."/>
            <person name="Engstrom E.M."/>
            <person name="Estelle M."/>
            <person name="Feng L."/>
            <person name="Finet C."/>
            <person name="Floyd S.K."/>
            <person name="Frommer W.B."/>
            <person name="Fujita T."/>
            <person name="Gramzow L."/>
            <person name="Gutensohn M."/>
            <person name="Harholt J."/>
            <person name="Hattori M."/>
            <person name="Heyl A."/>
            <person name="Hirai T."/>
            <person name="Hiwatashi Y."/>
            <person name="Ishikawa M."/>
            <person name="Iwata M."/>
            <person name="Karol K.G."/>
            <person name="Koehler B."/>
            <person name="Kolukisaoglu U."/>
            <person name="Kubo M."/>
            <person name="Kurata T."/>
            <person name="Lalonde S."/>
            <person name="Li K."/>
            <person name="Li Y."/>
            <person name="Litt A."/>
            <person name="Lyons E."/>
            <person name="Manning G."/>
            <person name="Maruyama T."/>
            <person name="Michael T.P."/>
            <person name="Mikami K."/>
            <person name="Miyazaki S."/>
            <person name="Morinaga S."/>
            <person name="Murata T."/>
            <person name="Mueller-Roeber B."/>
            <person name="Nelson D.R."/>
            <person name="Obara M."/>
            <person name="Oguri Y."/>
            <person name="Olmstead R.G."/>
            <person name="Onodera N."/>
            <person name="Petersen B.L."/>
            <person name="Pils B."/>
            <person name="Prigge M."/>
            <person name="Rensing S.A."/>
            <person name="Riano-Pachon D.M."/>
            <person name="Roberts A.W."/>
            <person name="Sato Y."/>
            <person name="Scheller H.V."/>
            <person name="Schulz B."/>
            <person name="Schulz C."/>
            <person name="Shakirov E.V."/>
            <person name="Shibagaki N."/>
            <person name="Shinohara N."/>
            <person name="Shippen D.E."/>
            <person name="Soerensen I."/>
            <person name="Sotooka R."/>
            <person name="Sugimoto N."/>
            <person name="Sugita M."/>
            <person name="Sumikawa N."/>
            <person name="Tanurdzic M."/>
            <person name="Theissen G."/>
            <person name="Ulvskov P."/>
            <person name="Wakazuki S."/>
            <person name="Weng J.K."/>
            <person name="Willats W.W."/>
            <person name="Wipf D."/>
            <person name="Wolf P.G."/>
            <person name="Yang L."/>
            <person name="Zimmer A.D."/>
            <person name="Zhu Q."/>
            <person name="Mitros T."/>
            <person name="Hellsten U."/>
            <person name="Loque D."/>
            <person name="Otillar R."/>
            <person name="Salamov A."/>
            <person name="Schmutz J."/>
            <person name="Shapiro H."/>
            <person name="Lindquist E."/>
            <person name="Lucas S."/>
            <person name="Rokhsar D."/>
            <person name="Grigoriev I.V."/>
        </authorList>
    </citation>
    <scope>NUCLEOTIDE SEQUENCE [LARGE SCALE GENOMIC DNA]</scope>
</reference>
<evidence type="ECO:0000256" key="1">
    <source>
        <dbReference type="SAM" id="MobiDB-lite"/>
    </source>
</evidence>
<feature type="compositionally biased region" description="Basic and acidic residues" evidence="1">
    <location>
        <begin position="25"/>
        <end position="43"/>
    </location>
</feature>
<dbReference type="STRING" id="88036.D8RUM3"/>
<dbReference type="KEGG" id="smo:SELMODRAFT_414790"/>
<evidence type="ECO:0000313" key="3">
    <source>
        <dbReference type="Proteomes" id="UP000001514"/>
    </source>
</evidence>
<feature type="compositionally biased region" description="Basic and acidic residues" evidence="1">
    <location>
        <begin position="195"/>
        <end position="204"/>
    </location>
</feature>
<dbReference type="GO" id="GO:0042393">
    <property type="term" value="F:histone binding"/>
    <property type="evidence" value="ECO:0000318"/>
    <property type="project" value="GO_Central"/>
</dbReference>
<dbReference type="InterPro" id="IPR044198">
    <property type="entry name" value="DEK"/>
</dbReference>
<feature type="compositionally biased region" description="Low complexity" evidence="1">
    <location>
        <begin position="8"/>
        <end position="24"/>
    </location>
</feature>
<name>D8RUM3_SELML</name>
<accession>D8RUM3</accession>
<feature type="compositionally biased region" description="Basic residues" evidence="1">
    <location>
        <begin position="358"/>
        <end position="368"/>
    </location>
</feature>
<dbReference type="GO" id="GO:0006325">
    <property type="term" value="P:chromatin organization"/>
    <property type="evidence" value="ECO:0007669"/>
    <property type="project" value="InterPro"/>
</dbReference>
<dbReference type="Proteomes" id="UP000001514">
    <property type="component" value="Unassembled WGS sequence"/>
</dbReference>
<dbReference type="GO" id="GO:2000779">
    <property type="term" value="P:regulation of double-strand break repair"/>
    <property type="evidence" value="ECO:0000318"/>
    <property type="project" value="GO_Central"/>
</dbReference>